<dbReference type="AlphaFoldDB" id="A0A162IHY6"/>
<dbReference type="Gene3D" id="3.40.50.300">
    <property type="entry name" value="P-loop containing nucleotide triphosphate hydrolases"/>
    <property type="match status" value="1"/>
</dbReference>
<evidence type="ECO:0000313" key="14">
    <source>
        <dbReference type="EMBL" id="KZZ94482.1"/>
    </source>
</evidence>
<dbReference type="SMART" id="SM00490">
    <property type="entry name" value="HELICc"/>
    <property type="match status" value="1"/>
</dbReference>
<feature type="region of interest" description="Disordered" evidence="11">
    <location>
        <begin position="1193"/>
        <end position="1216"/>
    </location>
</feature>
<dbReference type="Pfam" id="PF00176">
    <property type="entry name" value="SNF2-rel_dom"/>
    <property type="match status" value="1"/>
</dbReference>
<evidence type="ECO:0000313" key="15">
    <source>
        <dbReference type="Proteomes" id="UP000242877"/>
    </source>
</evidence>
<keyword evidence="7" id="KW-0067">ATP-binding</keyword>
<dbReference type="Proteomes" id="UP000242877">
    <property type="component" value="Unassembled WGS sequence"/>
</dbReference>
<keyword evidence="10" id="KW-0539">Nucleus</keyword>
<evidence type="ECO:0000256" key="11">
    <source>
        <dbReference type="SAM" id="MobiDB-lite"/>
    </source>
</evidence>
<feature type="compositionally biased region" description="Basic and acidic residues" evidence="11">
    <location>
        <begin position="1195"/>
        <end position="1207"/>
    </location>
</feature>
<dbReference type="OrthoDB" id="5857104at2759"/>
<feature type="compositionally biased region" description="Acidic residues" evidence="11">
    <location>
        <begin position="619"/>
        <end position="630"/>
    </location>
</feature>
<feature type="compositionally biased region" description="Low complexity" evidence="11">
    <location>
        <begin position="49"/>
        <end position="60"/>
    </location>
</feature>
<feature type="domain" description="Helicase ATP-binding" evidence="12">
    <location>
        <begin position="667"/>
        <end position="834"/>
    </location>
</feature>
<dbReference type="GO" id="GO:0140658">
    <property type="term" value="F:ATP-dependent chromatin remodeler activity"/>
    <property type="evidence" value="ECO:0007669"/>
    <property type="project" value="UniProtKB-ARBA"/>
</dbReference>
<dbReference type="SMART" id="SM00487">
    <property type="entry name" value="DEXDc"/>
    <property type="match status" value="1"/>
</dbReference>
<evidence type="ECO:0000256" key="3">
    <source>
        <dbReference type="ARBA" id="ARBA00012551"/>
    </source>
</evidence>
<feature type="compositionally biased region" description="Pro residues" evidence="11">
    <location>
        <begin position="133"/>
        <end position="143"/>
    </location>
</feature>
<dbReference type="GO" id="GO:0003677">
    <property type="term" value="F:DNA binding"/>
    <property type="evidence" value="ECO:0007669"/>
    <property type="project" value="UniProtKB-KW"/>
</dbReference>
<keyword evidence="8" id="KW-0156">Chromatin regulator</keyword>
<evidence type="ECO:0000256" key="1">
    <source>
        <dbReference type="ARBA" id="ARBA00004123"/>
    </source>
</evidence>
<dbReference type="InterPro" id="IPR038718">
    <property type="entry name" value="SNF2-like_sf"/>
</dbReference>
<dbReference type="InterPro" id="IPR000330">
    <property type="entry name" value="SNF2_N"/>
</dbReference>
<keyword evidence="5" id="KW-0378">Hydrolase</keyword>
<dbReference type="InterPro" id="IPR014001">
    <property type="entry name" value="Helicase_ATP-bd"/>
</dbReference>
<accession>A0A162IHY6</accession>
<feature type="region of interest" description="Disordered" evidence="11">
    <location>
        <begin position="530"/>
        <end position="553"/>
    </location>
</feature>
<dbReference type="SUPFAM" id="SSF52540">
    <property type="entry name" value="P-loop containing nucleoside triphosphate hydrolases"/>
    <property type="match status" value="2"/>
</dbReference>
<evidence type="ECO:0000256" key="7">
    <source>
        <dbReference type="ARBA" id="ARBA00022840"/>
    </source>
</evidence>
<dbReference type="VEuPathDB" id="FungiDB:AAP_01782"/>
<evidence type="ECO:0000259" key="13">
    <source>
        <dbReference type="PROSITE" id="PS51194"/>
    </source>
</evidence>
<keyword evidence="4" id="KW-0547">Nucleotide-binding</keyword>
<feature type="compositionally biased region" description="Polar residues" evidence="11">
    <location>
        <begin position="168"/>
        <end position="181"/>
    </location>
</feature>
<feature type="region of interest" description="Disordered" evidence="11">
    <location>
        <begin position="1"/>
        <end position="205"/>
    </location>
</feature>
<proteinExistence type="inferred from homology"/>
<dbReference type="CDD" id="cd18793">
    <property type="entry name" value="SF2_C_SNF"/>
    <property type="match status" value="1"/>
</dbReference>
<dbReference type="PANTHER" id="PTHR10799">
    <property type="entry name" value="SNF2/RAD54 HELICASE FAMILY"/>
    <property type="match status" value="1"/>
</dbReference>
<feature type="compositionally biased region" description="Low complexity" evidence="11">
    <location>
        <begin position="418"/>
        <end position="438"/>
    </location>
</feature>
<evidence type="ECO:0000256" key="6">
    <source>
        <dbReference type="ARBA" id="ARBA00022806"/>
    </source>
</evidence>
<dbReference type="EMBL" id="AZGZ01000006">
    <property type="protein sequence ID" value="KZZ94482.1"/>
    <property type="molecule type" value="Genomic_DNA"/>
</dbReference>
<evidence type="ECO:0000256" key="5">
    <source>
        <dbReference type="ARBA" id="ARBA00022801"/>
    </source>
</evidence>
<feature type="domain" description="Helicase C-terminal" evidence="13">
    <location>
        <begin position="1022"/>
        <end position="1178"/>
    </location>
</feature>
<dbReference type="InterPro" id="IPR001650">
    <property type="entry name" value="Helicase_C-like"/>
</dbReference>
<evidence type="ECO:0000256" key="10">
    <source>
        <dbReference type="ARBA" id="ARBA00023242"/>
    </source>
</evidence>
<evidence type="ECO:0000256" key="2">
    <source>
        <dbReference type="ARBA" id="ARBA00007025"/>
    </source>
</evidence>
<dbReference type="Pfam" id="PF00271">
    <property type="entry name" value="Helicase_C"/>
    <property type="match status" value="1"/>
</dbReference>
<feature type="compositionally biased region" description="Polar residues" evidence="11">
    <location>
        <begin position="10"/>
        <end position="34"/>
    </location>
</feature>
<dbReference type="GO" id="GO:0005524">
    <property type="term" value="F:ATP binding"/>
    <property type="evidence" value="ECO:0007669"/>
    <property type="project" value="UniProtKB-KW"/>
</dbReference>
<evidence type="ECO:0000256" key="4">
    <source>
        <dbReference type="ARBA" id="ARBA00022741"/>
    </source>
</evidence>
<feature type="compositionally biased region" description="Basic and acidic residues" evidence="11">
    <location>
        <begin position="230"/>
        <end position="261"/>
    </location>
</feature>
<comment type="subcellular location">
    <subcellularLocation>
        <location evidence="1">Nucleus</location>
    </subcellularLocation>
</comment>
<comment type="similarity">
    <text evidence="2">Belongs to the SNF2/RAD54 helicase family.</text>
</comment>
<organism evidence="14 15">
    <name type="scientific">Ascosphaera apis ARSEF 7405</name>
    <dbReference type="NCBI Taxonomy" id="392613"/>
    <lineage>
        <taxon>Eukaryota</taxon>
        <taxon>Fungi</taxon>
        <taxon>Dikarya</taxon>
        <taxon>Ascomycota</taxon>
        <taxon>Pezizomycotina</taxon>
        <taxon>Eurotiomycetes</taxon>
        <taxon>Eurotiomycetidae</taxon>
        <taxon>Onygenales</taxon>
        <taxon>Ascosphaeraceae</taxon>
        <taxon>Ascosphaera</taxon>
    </lineage>
</organism>
<comment type="caution">
    <text evidence="14">The sequence shown here is derived from an EMBL/GenBank/DDBJ whole genome shotgun (WGS) entry which is preliminary data.</text>
</comment>
<feature type="region of interest" description="Disordered" evidence="11">
    <location>
        <begin position="617"/>
        <end position="636"/>
    </location>
</feature>
<dbReference type="GO" id="GO:0005694">
    <property type="term" value="C:chromosome"/>
    <property type="evidence" value="ECO:0007669"/>
    <property type="project" value="UniProtKB-ARBA"/>
</dbReference>
<name>A0A162IHY6_9EURO</name>
<feature type="compositionally biased region" description="Polar residues" evidence="11">
    <location>
        <begin position="532"/>
        <end position="546"/>
    </location>
</feature>
<dbReference type="PROSITE" id="PS51192">
    <property type="entry name" value="HELICASE_ATP_BIND_1"/>
    <property type="match status" value="1"/>
</dbReference>
<feature type="compositionally biased region" description="Pro residues" evidence="11">
    <location>
        <begin position="377"/>
        <end position="399"/>
    </location>
</feature>
<evidence type="ECO:0000259" key="12">
    <source>
        <dbReference type="PROSITE" id="PS51192"/>
    </source>
</evidence>
<feature type="compositionally biased region" description="Low complexity" evidence="11">
    <location>
        <begin position="92"/>
        <end position="106"/>
    </location>
</feature>
<dbReference type="PROSITE" id="PS51194">
    <property type="entry name" value="HELICASE_CTER"/>
    <property type="match status" value="1"/>
</dbReference>
<evidence type="ECO:0000256" key="8">
    <source>
        <dbReference type="ARBA" id="ARBA00022853"/>
    </source>
</evidence>
<gene>
    <name evidence="14" type="ORF">AAP_01782</name>
</gene>
<dbReference type="FunFam" id="3.40.50.10810:FF:000014">
    <property type="entry name" value="SWI/SNF-related matrix-associated actin-dependent regulator of chromatin subfamily A containing DEAD/H box 1"/>
    <property type="match status" value="1"/>
</dbReference>
<keyword evidence="15" id="KW-1185">Reference proteome</keyword>
<sequence>MSHERAPDSSARNQDGQAPSQDPMPNTFSHNSVATEPLTHPLSQVRFTQLNLNSQQSIQNGGHNDFYSGLPPAPVSPGQMGAPTGFARNHDPVQVPQSSPRVPTPQGKQEYFHQRTPGPLSRSIAPPGTSYQPPRPPTEPMLPPQLTIMSDDSDGPSYLGSSGHEDQQFLNKASIKPSTLAQREPCAPRVVTPGERVPESPLIHTGLPGANNRFRAITENAVYNPNAMKRPAEDDIDSSRSAKVARPESGKPPSKEESQRAELAEIKDFQQRLSVNRMLQIIPTATVAQCVKSLKKAKGQWVAALANLKELVTGESATPAPRLKDDDDDDDDDGDITTIQRAPRPQAPPQPAAKQKIKSHARIQDRWAATGTQAAPRPAPVPKPSPTPAQAQLPPPQPPTATAKAPLRRLVRGQRPGTPMTASTSSSRAASPASSVRTQGPTPAESKKGGRLVRGRRPVVAASSDVEEVAQSDNSSDVGGISEVDGELEVKVLKFFNNCSAADLADIAEIPEEMAEFLISKRPFSSLKKVRQVNNESEQDASSTSTKRSRAKARKPIGDKIVDKCLDVWTGYEAVDELVGKCESLGKPVAEEMKSWGVDIFGDATGNKELEMVSLEDKGGDEDEDSDDDIAAPASKPRKRGFIKQPDVMSPNITMKNYQIVGLNWLSLLFRHHLSCILADDMGLGKTAQVIAFLAHLYEIGVRGPHLIVVPSSTLENWLREFSVFCPGLNVMPYYAGQKERENIREQITEERDQINVVVTTYTIAKAKIDASFLRSMDFCVCVYDEGHMLKNSKSTVYEQLIRIPAQFRLLLTGTPLQNNLQELVSLLGFILPSVFRERKHDLEYIFSAKAKTVDNTHANLLSAQRIARAKSMLTPFVLRRKKHQVIDLPEKINRVEYCEMNKIQKQIYDEEIEKVRQLLLDRAQGKKVVGQKSANNLMRLRQAALHPLFYRKIYDDKTIQRMSKAAIKDQQWAMSDPSLIYLELQAYNDFECHRLCVENPTALSKFQLKKEEWMDSGKVAALCKLLRKYKENGDRTLIFSQFTMAMDILELVLESLQMGFYRLDGSTSVEDRQAILDAFYENTDIPVFLLSTKAGGAGINLACANKVIIFDSGYNPQDDVQAENRAHRVGQTRPVEVVRLVTKGTIEEQIYALGKTKLALDQRVAGDDVEGPTAGKKKEEAGLQAVESMLANNLKERENEAEKDEVREEGEGDEE</sequence>
<feature type="compositionally biased region" description="Acidic residues" evidence="11">
    <location>
        <begin position="326"/>
        <end position="335"/>
    </location>
</feature>
<dbReference type="InterPro" id="IPR049730">
    <property type="entry name" value="SNF2/RAD54-like_C"/>
</dbReference>
<feature type="region of interest" description="Disordered" evidence="11">
    <location>
        <begin position="316"/>
        <end position="481"/>
    </location>
</feature>
<dbReference type="EC" id="3.6.4.12" evidence="3"/>
<dbReference type="GO" id="GO:0003678">
    <property type="term" value="F:DNA helicase activity"/>
    <property type="evidence" value="ECO:0007669"/>
    <property type="project" value="UniProtKB-EC"/>
</dbReference>
<dbReference type="GO" id="GO:0005634">
    <property type="term" value="C:nucleus"/>
    <property type="evidence" value="ECO:0007669"/>
    <property type="project" value="UniProtKB-SubCell"/>
</dbReference>
<dbReference type="GO" id="GO:0016787">
    <property type="term" value="F:hydrolase activity"/>
    <property type="evidence" value="ECO:0007669"/>
    <property type="project" value="UniProtKB-KW"/>
</dbReference>
<reference evidence="14 15" key="1">
    <citation type="journal article" date="2016" name="Genome Biol. Evol.">
        <title>Divergent and convergent evolution of fungal pathogenicity.</title>
        <authorList>
            <person name="Shang Y."/>
            <person name="Xiao G."/>
            <person name="Zheng P."/>
            <person name="Cen K."/>
            <person name="Zhan S."/>
            <person name="Wang C."/>
        </authorList>
    </citation>
    <scope>NUCLEOTIDE SEQUENCE [LARGE SCALE GENOMIC DNA]</scope>
    <source>
        <strain evidence="14 15">ARSEF 7405</strain>
    </source>
</reference>
<keyword evidence="6 14" id="KW-0347">Helicase</keyword>
<evidence type="ECO:0000256" key="9">
    <source>
        <dbReference type="ARBA" id="ARBA00023125"/>
    </source>
</evidence>
<keyword evidence="9" id="KW-0238">DNA-binding</keyword>
<dbReference type="Gene3D" id="3.40.50.10810">
    <property type="entry name" value="Tandem AAA-ATPase domain"/>
    <property type="match status" value="1"/>
</dbReference>
<dbReference type="InterPro" id="IPR027417">
    <property type="entry name" value="P-loop_NTPase"/>
</dbReference>
<feature type="region of interest" description="Disordered" evidence="11">
    <location>
        <begin position="225"/>
        <end position="261"/>
    </location>
</feature>
<protein>
    <recommendedName>
        <fullName evidence="3">DNA helicase</fullName>
        <ecNumber evidence="3">3.6.4.12</ecNumber>
    </recommendedName>
</protein>